<dbReference type="GO" id="GO:0005524">
    <property type="term" value="F:ATP binding"/>
    <property type="evidence" value="ECO:0007669"/>
    <property type="project" value="UniProtKB-KW"/>
</dbReference>
<dbReference type="SUPFAM" id="SSF52540">
    <property type="entry name" value="P-loop containing nucleoside triphosphate hydrolases"/>
    <property type="match status" value="1"/>
</dbReference>
<dbReference type="RefSeq" id="WP_156640900.1">
    <property type="nucleotide sequence ID" value="NZ_WOXT01000001.1"/>
</dbReference>
<evidence type="ECO:0000256" key="3">
    <source>
        <dbReference type="ARBA" id="ARBA00022741"/>
    </source>
</evidence>
<dbReference type="AlphaFoldDB" id="A0A7C9M303"/>
<dbReference type="CDD" id="cd03220">
    <property type="entry name" value="ABC_KpsT_Wzt"/>
    <property type="match status" value="1"/>
</dbReference>
<accession>A0A7C9M303</accession>
<comment type="caution">
    <text evidence="6">The sequence shown here is derived from an EMBL/GenBank/DDBJ whole genome shotgun (WGS) entry which is preliminary data.</text>
</comment>
<dbReference type="InterPro" id="IPR015860">
    <property type="entry name" value="ABC_transpr_TagH-like"/>
</dbReference>
<name>A0A7C9M303_9GAMM</name>
<dbReference type="GO" id="GO:0016887">
    <property type="term" value="F:ATP hydrolysis activity"/>
    <property type="evidence" value="ECO:0007669"/>
    <property type="project" value="InterPro"/>
</dbReference>
<evidence type="ECO:0000313" key="6">
    <source>
        <dbReference type="EMBL" id="MUV13722.1"/>
    </source>
</evidence>
<protein>
    <submittedName>
        <fullName evidence="6">ATP-binding cassette domain-containing protein</fullName>
    </submittedName>
</protein>
<evidence type="ECO:0000256" key="4">
    <source>
        <dbReference type="ARBA" id="ARBA00022840"/>
    </source>
</evidence>
<dbReference type="Pfam" id="PF00005">
    <property type="entry name" value="ABC_tran"/>
    <property type="match status" value="1"/>
</dbReference>
<evidence type="ECO:0000259" key="5">
    <source>
        <dbReference type="PROSITE" id="PS50893"/>
    </source>
</evidence>
<dbReference type="PROSITE" id="PS50893">
    <property type="entry name" value="ABC_TRANSPORTER_2"/>
    <property type="match status" value="1"/>
</dbReference>
<dbReference type="PANTHER" id="PTHR46743:SF2">
    <property type="entry name" value="TEICHOIC ACIDS EXPORT ATP-BINDING PROTEIN TAGH"/>
    <property type="match status" value="1"/>
</dbReference>
<dbReference type="InterPro" id="IPR027417">
    <property type="entry name" value="P-loop_NTPase"/>
</dbReference>
<evidence type="ECO:0000256" key="1">
    <source>
        <dbReference type="ARBA" id="ARBA00005417"/>
    </source>
</evidence>
<keyword evidence="2" id="KW-0813">Transport</keyword>
<dbReference type="PROSITE" id="PS00211">
    <property type="entry name" value="ABC_TRANSPORTER_1"/>
    <property type="match status" value="1"/>
</dbReference>
<comment type="similarity">
    <text evidence="1">Belongs to the ABC transporter superfamily.</text>
</comment>
<proteinExistence type="inferred from homology"/>
<dbReference type="Gene3D" id="3.40.50.300">
    <property type="entry name" value="P-loop containing nucleotide triphosphate hydrolases"/>
    <property type="match status" value="1"/>
</dbReference>
<keyword evidence="7" id="KW-1185">Reference proteome</keyword>
<dbReference type="InterPro" id="IPR017871">
    <property type="entry name" value="ABC_transporter-like_CS"/>
</dbReference>
<gene>
    <name evidence="6" type="ORF">GN331_05810</name>
</gene>
<dbReference type="EMBL" id="WOXT01000001">
    <property type="protein sequence ID" value="MUV13722.1"/>
    <property type="molecule type" value="Genomic_DNA"/>
</dbReference>
<dbReference type="GO" id="GO:0016020">
    <property type="term" value="C:membrane"/>
    <property type="evidence" value="ECO:0007669"/>
    <property type="project" value="InterPro"/>
</dbReference>
<organism evidence="6 7">
    <name type="scientific">Noviluteimonas gilva</name>
    <dbReference type="NCBI Taxonomy" id="2682097"/>
    <lineage>
        <taxon>Bacteria</taxon>
        <taxon>Pseudomonadati</taxon>
        <taxon>Pseudomonadota</taxon>
        <taxon>Gammaproteobacteria</taxon>
        <taxon>Lysobacterales</taxon>
        <taxon>Lysobacteraceae</taxon>
        <taxon>Noviluteimonas</taxon>
    </lineage>
</organism>
<dbReference type="InterPro" id="IPR003439">
    <property type="entry name" value="ABC_transporter-like_ATP-bd"/>
</dbReference>
<feature type="domain" description="ABC transporter" evidence="5">
    <location>
        <begin position="37"/>
        <end position="257"/>
    </location>
</feature>
<dbReference type="InterPro" id="IPR003593">
    <property type="entry name" value="AAA+_ATPase"/>
</dbReference>
<sequence length="388" mass="41761">MASNPKQGASIRLSRVTLKLPTFFQHQKAEDSWLKTLFGAAIDRPDRRLNTILSDIDFEANDGDRIALIGRNGAGKTSLLHLLTGCYLPTEGEVEIHGSRQALLNVSLGFNPEATLRENIFLRGAAMGAPMHTIRDSVGSILEFAELGALAGRRLATLSAGQRMRLGFAISTSVQPDIMLLDEWIGTGDAQFIKRARERMQDRVSGSRIMVLASHSDDLVRRVCNRGLVLEAGRVVFDGAIKQALDHYRHLIAPKEQPAAAAAAPAFVPQRLAHATGHGIRFAKPPHRLFENLGEGRYGFTVEIHDDTLANALASLSASLAARGLRPSAFASTTRGLPNVFEFTGAGGATARVTLTAYVPNDTARQAPGAVGRIHFAMVDAAHANAHS</sequence>
<dbReference type="Proteomes" id="UP000479692">
    <property type="component" value="Unassembled WGS sequence"/>
</dbReference>
<dbReference type="SMART" id="SM00382">
    <property type="entry name" value="AAA"/>
    <property type="match status" value="1"/>
</dbReference>
<evidence type="ECO:0000256" key="2">
    <source>
        <dbReference type="ARBA" id="ARBA00022448"/>
    </source>
</evidence>
<dbReference type="GO" id="GO:0140359">
    <property type="term" value="F:ABC-type transporter activity"/>
    <property type="evidence" value="ECO:0007669"/>
    <property type="project" value="InterPro"/>
</dbReference>
<dbReference type="PANTHER" id="PTHR46743">
    <property type="entry name" value="TEICHOIC ACIDS EXPORT ATP-BINDING PROTEIN TAGH"/>
    <property type="match status" value="1"/>
</dbReference>
<reference evidence="6 7" key="1">
    <citation type="submission" date="2019-12" db="EMBL/GenBank/DDBJ databases">
        <authorList>
            <person name="Xu J."/>
        </authorList>
    </citation>
    <scope>NUCLEOTIDE SEQUENCE [LARGE SCALE GENOMIC DNA]</scope>
    <source>
        <strain evidence="6 7">HX-5-24</strain>
    </source>
</reference>
<keyword evidence="4 6" id="KW-0067">ATP-binding</keyword>
<dbReference type="InterPro" id="IPR050683">
    <property type="entry name" value="Bact_Polysacc_Export_ATP-bd"/>
</dbReference>
<keyword evidence="3" id="KW-0547">Nucleotide-binding</keyword>
<evidence type="ECO:0000313" key="7">
    <source>
        <dbReference type="Proteomes" id="UP000479692"/>
    </source>
</evidence>